<evidence type="ECO:0000256" key="6">
    <source>
        <dbReference type="ARBA" id="ARBA00066834"/>
    </source>
</evidence>
<dbReference type="SUPFAM" id="SSF52507">
    <property type="entry name" value="Homo-oligomeric flavin-containing Cys decarboxylases, HFCD"/>
    <property type="match status" value="1"/>
</dbReference>
<dbReference type="EC" id="2.5.1.129" evidence="6"/>
<protein>
    <recommendedName>
        <fullName evidence="6">flavin prenyltransferase</fullName>
        <ecNumber evidence="6">2.5.1.129</ecNumber>
    </recommendedName>
</protein>
<dbReference type="InterPro" id="IPR004507">
    <property type="entry name" value="UbiX-like"/>
</dbReference>
<evidence type="ECO:0000256" key="3">
    <source>
        <dbReference type="ARBA" id="ARBA00022643"/>
    </source>
</evidence>
<keyword evidence="4" id="KW-0808">Transferase</keyword>
<sequence>MGKKYIVAISGASGAIYGIRLLQELLLRDNELHILVSDPAALVINHELGWDLSDSLEKTIRKHLPDGNMCFYDNNDIAAPLASGSFITDAMVIIPCSMACVSGIATGNSRSLMERTADVMLKERRQLILVPRETPLHSIHLRNMLTLSDLGVHLIPAMPAFYHQPRTVEDMIDFIVGKVMDALDINHNVFPRYK</sequence>
<dbReference type="Pfam" id="PF02441">
    <property type="entry name" value="Flavoprotein"/>
    <property type="match status" value="1"/>
</dbReference>
<keyword evidence="2" id="KW-0285">Flavoprotein</keyword>
<keyword evidence="1" id="KW-0637">Prenyltransferase</keyword>
<dbReference type="PANTHER" id="PTHR43374:SF1">
    <property type="entry name" value="FLAVIN PRENYLTRANSFERASE PAD1, MITOCHONDRIAL"/>
    <property type="match status" value="1"/>
</dbReference>
<dbReference type="InterPro" id="IPR036551">
    <property type="entry name" value="Flavin_trans-like"/>
</dbReference>
<dbReference type="FunFam" id="3.40.50.1950:FF:000001">
    <property type="entry name" value="Flavin prenyltransferase UbiX"/>
    <property type="match status" value="1"/>
</dbReference>
<dbReference type="Gene3D" id="3.40.50.1950">
    <property type="entry name" value="Flavin prenyltransferase-like"/>
    <property type="match status" value="1"/>
</dbReference>
<gene>
    <name evidence="8" type="ORF">ASZ90_017843</name>
</gene>
<proteinExistence type="inferred from homology"/>
<comment type="caution">
    <text evidence="8">The sequence shown here is derived from an EMBL/GenBank/DDBJ whole genome shotgun (WGS) entry which is preliminary data.</text>
</comment>
<evidence type="ECO:0000256" key="5">
    <source>
        <dbReference type="ARBA" id="ARBA00060793"/>
    </source>
</evidence>
<dbReference type="NCBIfam" id="NF004685">
    <property type="entry name" value="PRK06029.1"/>
    <property type="match status" value="1"/>
</dbReference>
<evidence type="ECO:0000313" key="8">
    <source>
        <dbReference type="EMBL" id="KUG04704.1"/>
    </source>
</evidence>
<evidence type="ECO:0000256" key="2">
    <source>
        <dbReference type="ARBA" id="ARBA00022630"/>
    </source>
</evidence>
<dbReference type="PANTHER" id="PTHR43374">
    <property type="entry name" value="FLAVIN PRENYLTRANSFERASE"/>
    <property type="match status" value="1"/>
</dbReference>
<dbReference type="NCBIfam" id="TIGR00421">
    <property type="entry name" value="ubiX_pad"/>
    <property type="match status" value="1"/>
</dbReference>
<reference evidence="8" key="1">
    <citation type="journal article" date="2015" name="Proc. Natl. Acad. Sci. U.S.A.">
        <title>Networks of energetic and metabolic interactions define dynamics in microbial communities.</title>
        <authorList>
            <person name="Embree M."/>
            <person name="Liu J.K."/>
            <person name="Al-Bassam M.M."/>
            <person name="Zengler K."/>
        </authorList>
    </citation>
    <scope>NUCLEOTIDE SEQUENCE</scope>
</reference>
<keyword evidence="3" id="KW-0288">FMN</keyword>
<dbReference type="InterPro" id="IPR003382">
    <property type="entry name" value="Flavoprotein"/>
</dbReference>
<dbReference type="HAMAP" id="MF_01984">
    <property type="entry name" value="ubiX_pad"/>
    <property type="match status" value="1"/>
</dbReference>
<dbReference type="GO" id="GO:0106141">
    <property type="term" value="F:flavin prenyltransferase activity"/>
    <property type="evidence" value="ECO:0007669"/>
    <property type="project" value="UniProtKB-EC"/>
</dbReference>
<dbReference type="GO" id="GO:0016831">
    <property type="term" value="F:carboxy-lyase activity"/>
    <property type="evidence" value="ECO:0007669"/>
    <property type="project" value="TreeGrafter"/>
</dbReference>
<accession>A0A0W8E7Y4</accession>
<keyword evidence="8" id="KW-0456">Lyase</keyword>
<dbReference type="EMBL" id="LNQE01001842">
    <property type="protein sequence ID" value="KUG04704.1"/>
    <property type="molecule type" value="Genomic_DNA"/>
</dbReference>
<dbReference type="AlphaFoldDB" id="A0A0W8E7Y4"/>
<name>A0A0W8E7Y4_9ZZZZ</name>
<feature type="domain" description="Flavoprotein" evidence="7">
    <location>
        <begin position="3"/>
        <end position="183"/>
    </location>
</feature>
<organism evidence="8">
    <name type="scientific">hydrocarbon metagenome</name>
    <dbReference type="NCBI Taxonomy" id="938273"/>
    <lineage>
        <taxon>unclassified sequences</taxon>
        <taxon>metagenomes</taxon>
        <taxon>ecological metagenomes</taxon>
    </lineage>
</organism>
<evidence type="ECO:0000256" key="1">
    <source>
        <dbReference type="ARBA" id="ARBA00022602"/>
    </source>
</evidence>
<comment type="similarity">
    <text evidence="5">Belongs to the UbiX/PAD1 family.</text>
</comment>
<evidence type="ECO:0000256" key="4">
    <source>
        <dbReference type="ARBA" id="ARBA00022679"/>
    </source>
</evidence>
<evidence type="ECO:0000259" key="7">
    <source>
        <dbReference type="Pfam" id="PF02441"/>
    </source>
</evidence>